<dbReference type="EMBL" id="JAAWVQ010097145">
    <property type="protein sequence ID" value="MBN3280240.1"/>
    <property type="molecule type" value="Genomic_DNA"/>
</dbReference>
<evidence type="ECO:0000256" key="4">
    <source>
        <dbReference type="ARBA" id="ARBA00018477"/>
    </source>
</evidence>
<dbReference type="Pfam" id="PF04794">
    <property type="entry name" value="YdjC"/>
    <property type="match status" value="1"/>
</dbReference>
<dbReference type="InterPro" id="IPR006879">
    <property type="entry name" value="YdjC-like"/>
</dbReference>
<protein>
    <recommendedName>
        <fullName evidence="4">Carbohydrate deacetylase</fullName>
    </recommendedName>
</protein>
<accession>A0ABS2Y186</accession>
<keyword evidence="10" id="KW-1185">Reference proteome</keyword>
<keyword evidence="7" id="KW-0460">Magnesium</keyword>
<evidence type="ECO:0000256" key="2">
    <source>
        <dbReference type="ARBA" id="ARBA00003451"/>
    </source>
</evidence>
<evidence type="ECO:0000256" key="1">
    <source>
        <dbReference type="ARBA" id="ARBA00001946"/>
    </source>
</evidence>
<dbReference type="Proteomes" id="UP001166093">
    <property type="component" value="Unassembled WGS sequence"/>
</dbReference>
<evidence type="ECO:0000313" key="10">
    <source>
        <dbReference type="Proteomes" id="UP001166093"/>
    </source>
</evidence>
<evidence type="ECO:0000256" key="6">
    <source>
        <dbReference type="ARBA" id="ARBA00022801"/>
    </source>
</evidence>
<evidence type="ECO:0000313" key="9">
    <source>
        <dbReference type="EMBL" id="MBN3280240.1"/>
    </source>
</evidence>
<name>A0ABS2Y186_POLSP</name>
<comment type="caution">
    <text evidence="9">The sequence shown here is derived from an EMBL/GenBank/DDBJ whole genome shotgun (WGS) entry which is preliminary data.</text>
</comment>
<feature type="non-terminal residue" evidence="9">
    <location>
        <position position="1"/>
    </location>
</feature>
<reference evidence="9" key="1">
    <citation type="journal article" date="2021" name="Cell">
        <title>Tracing the genetic footprints of vertebrate landing in non-teleost ray-finned fishes.</title>
        <authorList>
            <person name="Bi X."/>
            <person name="Wang K."/>
            <person name="Yang L."/>
            <person name="Pan H."/>
            <person name="Jiang H."/>
            <person name="Wei Q."/>
            <person name="Fang M."/>
            <person name="Yu H."/>
            <person name="Zhu C."/>
            <person name="Cai Y."/>
            <person name="He Y."/>
            <person name="Gan X."/>
            <person name="Zeng H."/>
            <person name="Yu D."/>
            <person name="Zhu Y."/>
            <person name="Jiang H."/>
            <person name="Qiu Q."/>
            <person name="Yang H."/>
            <person name="Zhang Y.E."/>
            <person name="Wang W."/>
            <person name="Zhu M."/>
            <person name="He S."/>
            <person name="Zhang G."/>
        </authorList>
    </citation>
    <scope>NUCLEOTIDE SEQUENCE</scope>
    <source>
        <strain evidence="9">Pddl_001</strain>
    </source>
</reference>
<gene>
    <name evidence="9" type="primary">Ydjc_1</name>
    <name evidence="9" type="ORF">GTO93_0009136</name>
</gene>
<comment type="similarity">
    <text evidence="3">Belongs to the YdjC deacetylase family.</text>
</comment>
<dbReference type="PANTHER" id="PTHR31609">
    <property type="entry name" value="YDJC DEACETYLASE FAMILY MEMBER"/>
    <property type="match status" value="1"/>
</dbReference>
<comment type="cofactor">
    <cofactor evidence="1">
        <name>Mg(2+)</name>
        <dbReference type="ChEBI" id="CHEBI:18420"/>
    </cofactor>
</comment>
<dbReference type="Gene3D" id="3.20.20.370">
    <property type="entry name" value="Glycoside hydrolase/deacetylase"/>
    <property type="match status" value="1"/>
</dbReference>
<keyword evidence="6" id="KW-0378">Hydrolase</keyword>
<comment type="function">
    <text evidence="2">Probably catalyzes the deacetylation of acetylated carbohydrates an important step in the degradation of oligosaccharides.</text>
</comment>
<evidence type="ECO:0000256" key="3">
    <source>
        <dbReference type="ARBA" id="ARBA00008843"/>
    </source>
</evidence>
<dbReference type="PANTHER" id="PTHR31609:SF1">
    <property type="entry name" value="CARBOHYDRATE DEACETYLASE"/>
    <property type="match status" value="1"/>
</dbReference>
<proteinExistence type="inferred from homology"/>
<evidence type="ECO:0000256" key="7">
    <source>
        <dbReference type="ARBA" id="ARBA00022842"/>
    </source>
</evidence>
<feature type="non-terminal residue" evidence="9">
    <location>
        <position position="64"/>
    </location>
</feature>
<sequence length="64" mass="7094">MPQPRVKLVVTGDDFGYCARRNRGMLECFHKGAISNVSLLVNGIAAEEAAEISKRYSFFLSDTL</sequence>
<evidence type="ECO:0000256" key="5">
    <source>
        <dbReference type="ARBA" id="ARBA00022723"/>
    </source>
</evidence>
<keyword evidence="8" id="KW-0119">Carbohydrate metabolism</keyword>
<evidence type="ECO:0000256" key="8">
    <source>
        <dbReference type="ARBA" id="ARBA00023277"/>
    </source>
</evidence>
<keyword evidence="5" id="KW-0479">Metal-binding</keyword>
<dbReference type="SUPFAM" id="SSF88713">
    <property type="entry name" value="Glycoside hydrolase/deacetylase"/>
    <property type="match status" value="1"/>
</dbReference>
<organism evidence="9 10">
    <name type="scientific">Polyodon spathula</name>
    <name type="common">North American paddlefish</name>
    <name type="synonym">Squalus spathula</name>
    <dbReference type="NCBI Taxonomy" id="7913"/>
    <lineage>
        <taxon>Eukaryota</taxon>
        <taxon>Metazoa</taxon>
        <taxon>Chordata</taxon>
        <taxon>Craniata</taxon>
        <taxon>Vertebrata</taxon>
        <taxon>Euteleostomi</taxon>
        <taxon>Actinopterygii</taxon>
        <taxon>Chondrostei</taxon>
        <taxon>Acipenseriformes</taxon>
        <taxon>Polyodontidae</taxon>
        <taxon>Polyodon</taxon>
    </lineage>
</organism>
<dbReference type="InterPro" id="IPR011330">
    <property type="entry name" value="Glyco_hydro/deAcase_b/a-brl"/>
</dbReference>